<protein>
    <recommendedName>
        <fullName evidence="4">Molybdopterin-dependent oxidoreductase</fullName>
    </recommendedName>
</protein>
<evidence type="ECO:0008006" key="4">
    <source>
        <dbReference type="Google" id="ProtNLM"/>
    </source>
</evidence>
<feature type="chain" id="PRO_5003115529" description="Molybdopterin-dependent oxidoreductase" evidence="1">
    <location>
        <begin position="25"/>
        <end position="197"/>
    </location>
</feature>
<dbReference type="STRING" id="757424.Hsero_4705"/>
<keyword evidence="3" id="KW-1185">Reference proteome</keyword>
<dbReference type="Gene3D" id="3.90.420.10">
    <property type="entry name" value="Oxidoreductase, molybdopterin-binding domain"/>
    <property type="match status" value="1"/>
</dbReference>
<dbReference type="Proteomes" id="UP000000329">
    <property type="component" value="Chromosome"/>
</dbReference>
<dbReference type="AlphaFoldDB" id="D8IY49"/>
<name>D8IY49_HERSS</name>
<feature type="signal peptide" evidence="1">
    <location>
        <begin position="1"/>
        <end position="24"/>
    </location>
</feature>
<reference evidence="2 3" key="1">
    <citation type="submission" date="2010-04" db="EMBL/GenBank/DDBJ databases">
        <title>The genome of Herbaspirillum seropedicae SmR1, an endophytic, nitrogen-fixing, plant-growth promoting beta-Proteobacteria.</title>
        <authorList>
            <person name="Pedrosa F.O."/>
            <person name="Monteiro R.A."/>
            <person name="Wassem R."/>
            <person name="Cruz L.M."/>
            <person name="Ayub R.A."/>
            <person name="Colauto N.B."/>
            <person name="Fernandez M.A."/>
            <person name="Fungaro M.H.P."/>
            <person name="Grisard E.C."/>
            <person name="Hungria M."/>
            <person name="Madeira H.M.F."/>
            <person name="Nodari R.O."/>
            <person name="Osaku C.A."/>
            <person name="Petzl-Erler M.L."/>
            <person name="Terenzi H."/>
            <person name="Vieira L.G.E."/>
            <person name="Almeida M.I.M."/>
            <person name="Alves L.R."/>
            <person name="Arantes O.M.N."/>
            <person name="Balsanelli E."/>
            <person name="Barcellos F.G."/>
            <person name="Baura V.A."/>
            <person name="Binde D.R."/>
            <person name="Campo R.J."/>
            <person name="Chubatsu L.S."/>
            <person name="Chueire L.M.O."/>
            <person name="Ciferri R.R."/>
            <person name="Correa L.C."/>
            <person name="da Conceicao Silva J.L."/>
            <person name="Dabul A.N.G."/>
            <person name="Dambros B.P."/>
            <person name="Faoro H."/>
            <person name="Favetti A."/>
            <person name="Friedermann G."/>
            <person name="Furlaneto M.C."/>
            <person name="Gasques L.S."/>
            <person name="Gimenes C.C.T."/>
            <person name="Gioppo N.M.R."/>
            <person name="Glienke-Blanco C."/>
            <person name="Godoy L.P."/>
            <person name="Guerra M.P."/>
            <person name="Karp S."/>
            <person name="Kava-Cordeiro V."/>
            <person name="Margarido V.P."/>
            <person name="Mathioni S.M."/>
            <person name="Menck-Soares M.A."/>
            <person name="Murace N.K."/>
            <person name="Nicolas M.F."/>
            <person name="Oliveira C.E.C."/>
            <person name="Pagnan N.A.B."/>
            <person name="Pamphile J.A."/>
            <person name="Patussi E.V."/>
            <person name="Pereira L.F.P."/>
            <person name="Pereira-Ferrari L."/>
            <person name="Pinto F.G.S."/>
            <person name="Precoma C."/>
            <person name="Prioli A.J."/>
            <person name="Prioli S.M.A.P."/>
            <person name="Raittz R.T."/>
            <person name="Ramos H.J.O."/>
            <person name="Ribeiro E.M.S.F."/>
            <person name="Rigo L.U."/>
            <person name="Rocha C.L.M.S.C."/>
            <person name="Rocha S.N."/>
            <person name="Santos K."/>
            <person name="Satori D."/>
            <person name="Silva A.G."/>
            <person name="Simao R.C.G."/>
            <person name="Soares M.A.M."/>
            <person name="Souza E.M."/>
            <person name="Steffens M.B.R."/>
            <person name="Steindel M."/>
            <person name="Tadra-Sfeir M.Z."/>
            <person name="Takahashi E.K."/>
            <person name="Torres R.A."/>
            <person name="Valle J.S."/>
            <person name="Vernal J.I."/>
            <person name="Vilas-Boas L.A."/>
            <person name="Watanabe M.A.E."/>
            <person name="Weiss V.A."/>
            <person name="Yates M.A."/>
            <person name="Souza E.M."/>
        </authorList>
    </citation>
    <scope>NUCLEOTIDE SEQUENCE [LARGE SCALE GENOMIC DNA]</scope>
    <source>
        <strain evidence="2 3">SmR1</strain>
    </source>
</reference>
<dbReference type="GeneID" id="29391627"/>
<dbReference type="InterPro" id="IPR036374">
    <property type="entry name" value="OxRdtase_Mopterin-bd_sf"/>
</dbReference>
<evidence type="ECO:0000313" key="2">
    <source>
        <dbReference type="EMBL" id="ADJ66171.1"/>
    </source>
</evidence>
<dbReference type="KEGG" id="hse:Hsero_4705"/>
<evidence type="ECO:0000313" key="3">
    <source>
        <dbReference type="Proteomes" id="UP000000329"/>
    </source>
</evidence>
<proteinExistence type="predicted"/>
<dbReference type="HOGENOM" id="CLU_110165_0_0_4"/>
<organism evidence="2 3">
    <name type="scientific">Herbaspirillum seropedicae (strain SmR1)</name>
    <dbReference type="NCBI Taxonomy" id="757424"/>
    <lineage>
        <taxon>Bacteria</taxon>
        <taxon>Pseudomonadati</taxon>
        <taxon>Pseudomonadota</taxon>
        <taxon>Betaproteobacteria</taxon>
        <taxon>Burkholderiales</taxon>
        <taxon>Oxalobacteraceae</taxon>
        <taxon>Herbaspirillum</taxon>
    </lineage>
</organism>
<sequence>MQKRKFLSLGASLLAAPVALPALAADKKAGASAGPVLLTITGDIGKANRGALDPALDQMMAKQKLSFDKAYTFDFAALAALPSVEIQPTLEYDGRRHRLRGPLLSEVLRAVGAPAALENCALRAVDGYAVLVSPADIAKYRFIIATHLDGKPIPLGGLGPLWAVYDADSFPDMAARALPERFGQCPWGLYHIAVRKA</sequence>
<dbReference type="OrthoDB" id="8685546at2"/>
<accession>D8IY49</accession>
<dbReference type="eggNOG" id="COG3915">
    <property type="taxonomic scope" value="Bacteria"/>
</dbReference>
<keyword evidence="1" id="KW-0732">Signal</keyword>
<evidence type="ECO:0000256" key="1">
    <source>
        <dbReference type="SAM" id="SignalP"/>
    </source>
</evidence>
<gene>
    <name evidence="2" type="ordered locus">Hsero_4705</name>
</gene>
<dbReference type="SUPFAM" id="SSF56524">
    <property type="entry name" value="Oxidoreductase molybdopterin-binding domain"/>
    <property type="match status" value="1"/>
</dbReference>
<dbReference type="RefSeq" id="WP_013236622.1">
    <property type="nucleotide sequence ID" value="NC_014323.1"/>
</dbReference>
<dbReference type="EMBL" id="CP002039">
    <property type="protein sequence ID" value="ADJ66171.1"/>
    <property type="molecule type" value="Genomic_DNA"/>
</dbReference>